<dbReference type="AlphaFoldDB" id="A0A5A7TTT3"/>
<reference evidence="1 2" key="1">
    <citation type="submission" date="2019-08" db="EMBL/GenBank/DDBJ databases">
        <title>Draft genome sequences of two oriental melons (Cucumis melo L. var makuwa).</title>
        <authorList>
            <person name="Kwon S.-Y."/>
        </authorList>
    </citation>
    <scope>NUCLEOTIDE SEQUENCE [LARGE SCALE GENOMIC DNA]</scope>
    <source>
        <strain evidence="2">cv. SW 3</strain>
        <tissue evidence="1">Leaf</tissue>
    </source>
</reference>
<dbReference type="EMBL" id="SSTE01014036">
    <property type="protein sequence ID" value="KAA0046474.1"/>
    <property type="molecule type" value="Genomic_DNA"/>
</dbReference>
<comment type="caution">
    <text evidence="1">The sequence shown here is derived from an EMBL/GenBank/DDBJ whole genome shotgun (WGS) entry which is preliminary data.</text>
</comment>
<sequence length="74" mass="8774">MKETKLRELKKLLSQVEKVALSVEKGKDKENNFDEHCEEFKKEIEELSPLLDEMVRPAKKRKVAMKKKTLRAQF</sequence>
<proteinExistence type="predicted"/>
<evidence type="ECO:0000313" key="2">
    <source>
        <dbReference type="Proteomes" id="UP000321393"/>
    </source>
</evidence>
<dbReference type="Proteomes" id="UP000321393">
    <property type="component" value="Unassembled WGS sequence"/>
</dbReference>
<organism evidence="1 2">
    <name type="scientific">Cucumis melo var. makuwa</name>
    <name type="common">Oriental melon</name>
    <dbReference type="NCBI Taxonomy" id="1194695"/>
    <lineage>
        <taxon>Eukaryota</taxon>
        <taxon>Viridiplantae</taxon>
        <taxon>Streptophyta</taxon>
        <taxon>Embryophyta</taxon>
        <taxon>Tracheophyta</taxon>
        <taxon>Spermatophyta</taxon>
        <taxon>Magnoliopsida</taxon>
        <taxon>eudicotyledons</taxon>
        <taxon>Gunneridae</taxon>
        <taxon>Pentapetalae</taxon>
        <taxon>rosids</taxon>
        <taxon>fabids</taxon>
        <taxon>Cucurbitales</taxon>
        <taxon>Cucurbitaceae</taxon>
        <taxon>Benincaseae</taxon>
        <taxon>Cucumis</taxon>
    </lineage>
</organism>
<gene>
    <name evidence="1" type="ORF">E6C27_scaffold543G00540</name>
</gene>
<protein>
    <submittedName>
        <fullName evidence="1">Protein MNN4-like</fullName>
    </submittedName>
</protein>
<name>A0A5A7TTT3_CUCMM</name>
<evidence type="ECO:0000313" key="1">
    <source>
        <dbReference type="EMBL" id="KAA0046474.1"/>
    </source>
</evidence>
<accession>A0A5A7TTT3</accession>